<proteinExistence type="predicted"/>
<dbReference type="EMBL" id="REGN01007439">
    <property type="protein sequence ID" value="RNA06300.1"/>
    <property type="molecule type" value="Genomic_DNA"/>
</dbReference>
<evidence type="ECO:0000313" key="1">
    <source>
        <dbReference type="EMBL" id="RNA06300.1"/>
    </source>
</evidence>
<dbReference type="PANTHER" id="PTHR14659">
    <property type="entry name" value="ALPHA- AND GAMMA-ADAPTIN-BINDING PROTEIN P34"/>
    <property type="match status" value="1"/>
</dbReference>
<dbReference type="Pfam" id="PF10199">
    <property type="entry name" value="Adaptin_binding"/>
    <property type="match status" value="1"/>
</dbReference>
<keyword evidence="2" id="KW-1185">Reference proteome</keyword>
<sequence>MAQVDMVSRKNVSVLCFGEKNECEHFFKKIQNYDSSINKIYLNETELNIYSFRLDTKYYDLDLVLEFVPFEPNCDRVRSIASDEPFLNNIQSIFILVNNKNYQFIGQLDQLVNKLENMNESNSCLSILILTEETKIPLILSKRYENFLKIKLNGEKNLLDESEDSFLDFDEMINGILVHSWEGIELKSDKKVMKKFEKIDTEMNDSEFDDKNFNLENLMMNLKDIREKSKNMDFEERKKFAENVTLNFWKSVGGEPDEIDGLDDKK</sequence>
<evidence type="ECO:0000313" key="2">
    <source>
        <dbReference type="Proteomes" id="UP000276133"/>
    </source>
</evidence>
<dbReference type="PANTHER" id="PTHR14659:SF1">
    <property type="entry name" value="ALPHA- AND GAMMA-ADAPTIN-BINDING PROTEIN P34"/>
    <property type="match status" value="1"/>
</dbReference>
<accession>A0A3M7Q4G0</accession>
<dbReference type="AlphaFoldDB" id="A0A3M7Q4G0"/>
<protein>
    <submittedName>
        <fullName evidence="1">Alpha-and gamma-adaptin-binding p34</fullName>
    </submittedName>
</protein>
<dbReference type="Proteomes" id="UP000276133">
    <property type="component" value="Unassembled WGS sequence"/>
</dbReference>
<comment type="caution">
    <text evidence="1">The sequence shown here is derived from an EMBL/GenBank/DDBJ whole genome shotgun (WGS) entry which is preliminary data.</text>
</comment>
<gene>
    <name evidence="1" type="ORF">BpHYR1_042370</name>
</gene>
<dbReference type="OrthoDB" id="1741717at2759"/>
<reference evidence="1 2" key="1">
    <citation type="journal article" date="2018" name="Sci. Rep.">
        <title>Genomic signatures of local adaptation to the degree of environmental predictability in rotifers.</title>
        <authorList>
            <person name="Franch-Gras L."/>
            <person name="Hahn C."/>
            <person name="Garcia-Roger E.M."/>
            <person name="Carmona M.J."/>
            <person name="Serra M."/>
            <person name="Gomez A."/>
        </authorList>
    </citation>
    <scope>NUCLEOTIDE SEQUENCE [LARGE SCALE GENOMIC DNA]</scope>
    <source>
        <strain evidence="1">HYR1</strain>
    </source>
</reference>
<dbReference type="InterPro" id="IPR019341">
    <property type="entry name" value="Alpha/Gamma-adaptin-bd_p34"/>
</dbReference>
<name>A0A3M7Q4G0_BRAPC</name>
<organism evidence="1 2">
    <name type="scientific">Brachionus plicatilis</name>
    <name type="common">Marine rotifer</name>
    <name type="synonym">Brachionus muelleri</name>
    <dbReference type="NCBI Taxonomy" id="10195"/>
    <lineage>
        <taxon>Eukaryota</taxon>
        <taxon>Metazoa</taxon>
        <taxon>Spiralia</taxon>
        <taxon>Gnathifera</taxon>
        <taxon>Rotifera</taxon>
        <taxon>Eurotatoria</taxon>
        <taxon>Monogononta</taxon>
        <taxon>Pseudotrocha</taxon>
        <taxon>Ploima</taxon>
        <taxon>Brachionidae</taxon>
        <taxon>Brachionus</taxon>
    </lineage>
</organism>